<keyword evidence="5" id="KW-0520">NAD</keyword>
<dbReference type="Proteomes" id="UP000547674">
    <property type="component" value="Unassembled WGS sequence"/>
</dbReference>
<dbReference type="InterPro" id="IPR006037">
    <property type="entry name" value="RCK_C"/>
</dbReference>
<feature type="domain" description="RCK C-terminal" evidence="8">
    <location>
        <begin position="367"/>
        <end position="448"/>
    </location>
</feature>
<dbReference type="NCBIfam" id="NF007039">
    <property type="entry name" value="PRK09496.3-2"/>
    <property type="match status" value="1"/>
</dbReference>
<dbReference type="Gene3D" id="3.30.70.1450">
    <property type="entry name" value="Regulator of K+ conductance, C-terminal domain"/>
    <property type="match status" value="2"/>
</dbReference>
<evidence type="ECO:0000313" key="10">
    <source>
        <dbReference type="Proteomes" id="UP000547674"/>
    </source>
</evidence>
<evidence type="ECO:0000256" key="5">
    <source>
        <dbReference type="ARBA" id="ARBA00023027"/>
    </source>
</evidence>
<keyword evidence="6" id="KW-0406">Ion transport</keyword>
<evidence type="ECO:0000256" key="3">
    <source>
        <dbReference type="ARBA" id="ARBA00022538"/>
    </source>
</evidence>
<keyword evidence="4" id="KW-0630">Potassium</keyword>
<dbReference type="NCBIfam" id="NF007041">
    <property type="entry name" value="PRK09496.3-4"/>
    <property type="match status" value="1"/>
</dbReference>
<name>A0A7Y2E5J0_UNCEI</name>
<dbReference type="SUPFAM" id="SSF51735">
    <property type="entry name" value="NAD(P)-binding Rossmann-fold domains"/>
    <property type="match status" value="2"/>
</dbReference>
<feature type="domain" description="RCK C-terminal" evidence="8">
    <location>
        <begin position="141"/>
        <end position="225"/>
    </location>
</feature>
<dbReference type="NCBIfam" id="NF007032">
    <property type="entry name" value="PRK09496.1-4"/>
    <property type="match status" value="1"/>
</dbReference>
<sequence>MRVIVIGAGEVGTHITSHLSEAGHDVVLIEKSPEKAEIAEESLNALVIRGNGASAKVLDQAGCQGADMLIAVTDLDEVNIVACVTGKTMGIGKRVARVKDTDHYNEGTGRSLRQVGVDIMINPDLAAALEIERLISLPGASDVSDFGNARVRLVGLYVSENSSILGIPLKEVENRLGTEPATVVAIVRDGRTIIPDGESKLKPEDHVFIMGESNTMPSIMKQLGYDISPIKNVMIVGAGPISRHLAKHLSDDKVQVKIIEIEKLKAERTAETLDRVMVLHGDATDSELLESESIDEMDALIAASNDEDTNVMACLLARHLGARKTISLMRRQNYVPLVHALGIDAAISVRLNTASAIMRYVRRGEIVSFAQLKENEAEALELVAKGDTLICKRPLIDVGFPRHAIIGAIIRGNNVLIPRGDTHVQDGDRVVVFALPKSVEAVEKMFSRA</sequence>
<accession>A0A7Y2E5J0</accession>
<dbReference type="InterPro" id="IPR036721">
    <property type="entry name" value="RCK_C_sf"/>
</dbReference>
<evidence type="ECO:0000259" key="8">
    <source>
        <dbReference type="PROSITE" id="PS51202"/>
    </source>
</evidence>
<feature type="domain" description="RCK N-terminal" evidence="7">
    <location>
        <begin position="1"/>
        <end position="121"/>
    </location>
</feature>
<dbReference type="GO" id="GO:0005886">
    <property type="term" value="C:plasma membrane"/>
    <property type="evidence" value="ECO:0007669"/>
    <property type="project" value="InterPro"/>
</dbReference>
<dbReference type="Pfam" id="PF02254">
    <property type="entry name" value="TrkA_N"/>
    <property type="match status" value="2"/>
</dbReference>
<dbReference type="PRINTS" id="PR00335">
    <property type="entry name" value="KUPTAKETRKA"/>
</dbReference>
<dbReference type="PROSITE" id="PS51201">
    <property type="entry name" value="RCK_N"/>
    <property type="match status" value="2"/>
</dbReference>
<feature type="domain" description="RCK N-terminal" evidence="7">
    <location>
        <begin position="230"/>
        <end position="347"/>
    </location>
</feature>
<reference evidence="9 10" key="1">
    <citation type="submission" date="2020-03" db="EMBL/GenBank/DDBJ databases">
        <title>Metabolic flexibility allows generalist bacteria to become dominant in a frequently disturbed ecosystem.</title>
        <authorList>
            <person name="Chen Y.-J."/>
            <person name="Leung P.M."/>
            <person name="Bay S.K."/>
            <person name="Hugenholtz P."/>
            <person name="Kessler A.J."/>
            <person name="Shelley G."/>
            <person name="Waite D.W."/>
            <person name="Cook P.L."/>
            <person name="Greening C."/>
        </authorList>
    </citation>
    <scope>NUCLEOTIDE SEQUENCE [LARGE SCALE GENOMIC DNA]</scope>
    <source>
        <strain evidence="9">SS_bin_28</strain>
    </source>
</reference>
<dbReference type="PANTHER" id="PTHR43833:SF5">
    <property type="entry name" value="TRK SYSTEM POTASSIUM UPTAKE PROTEIN TRKA"/>
    <property type="match status" value="1"/>
</dbReference>
<keyword evidence="3" id="KW-0633">Potassium transport</keyword>
<evidence type="ECO:0000259" key="7">
    <source>
        <dbReference type="PROSITE" id="PS51201"/>
    </source>
</evidence>
<dbReference type="AlphaFoldDB" id="A0A7Y2E5J0"/>
<proteinExistence type="predicted"/>
<comment type="caution">
    <text evidence="9">The sequence shown here is derived from an EMBL/GenBank/DDBJ whole genome shotgun (WGS) entry which is preliminary data.</text>
</comment>
<evidence type="ECO:0000256" key="4">
    <source>
        <dbReference type="ARBA" id="ARBA00022958"/>
    </source>
</evidence>
<dbReference type="InterPro" id="IPR003148">
    <property type="entry name" value="RCK_N"/>
</dbReference>
<evidence type="ECO:0000256" key="1">
    <source>
        <dbReference type="ARBA" id="ARBA00017378"/>
    </source>
</evidence>
<dbReference type="InterPro" id="IPR036291">
    <property type="entry name" value="NAD(P)-bd_dom_sf"/>
</dbReference>
<dbReference type="Pfam" id="PF02080">
    <property type="entry name" value="TrkA_C"/>
    <property type="match status" value="2"/>
</dbReference>
<dbReference type="Gene3D" id="3.40.50.720">
    <property type="entry name" value="NAD(P)-binding Rossmann-like Domain"/>
    <property type="match status" value="2"/>
</dbReference>
<dbReference type="InterPro" id="IPR050721">
    <property type="entry name" value="Trk_Ktr_HKT_K-transport"/>
</dbReference>
<dbReference type="NCBIfam" id="NF007031">
    <property type="entry name" value="PRK09496.1-2"/>
    <property type="match status" value="1"/>
</dbReference>
<dbReference type="InterPro" id="IPR006036">
    <property type="entry name" value="K_uptake_TrkA"/>
</dbReference>
<dbReference type="SUPFAM" id="SSF116726">
    <property type="entry name" value="TrkA C-terminal domain-like"/>
    <property type="match status" value="2"/>
</dbReference>
<dbReference type="EMBL" id="JABDJR010000087">
    <property type="protein sequence ID" value="NNF05609.1"/>
    <property type="molecule type" value="Genomic_DNA"/>
</dbReference>
<dbReference type="PROSITE" id="PS51202">
    <property type="entry name" value="RCK_C"/>
    <property type="match status" value="2"/>
</dbReference>
<dbReference type="GO" id="GO:0015079">
    <property type="term" value="F:potassium ion transmembrane transporter activity"/>
    <property type="evidence" value="ECO:0007669"/>
    <property type="project" value="InterPro"/>
</dbReference>
<organism evidence="9 10">
    <name type="scientific">Eiseniibacteriota bacterium</name>
    <dbReference type="NCBI Taxonomy" id="2212470"/>
    <lineage>
        <taxon>Bacteria</taxon>
        <taxon>Candidatus Eiseniibacteriota</taxon>
    </lineage>
</organism>
<evidence type="ECO:0000256" key="2">
    <source>
        <dbReference type="ARBA" id="ARBA00022448"/>
    </source>
</evidence>
<keyword evidence="2" id="KW-0813">Transport</keyword>
<protein>
    <recommendedName>
        <fullName evidence="1">Trk system potassium uptake protein TrkA</fullName>
    </recommendedName>
</protein>
<dbReference type="PANTHER" id="PTHR43833">
    <property type="entry name" value="POTASSIUM CHANNEL PROTEIN 2-RELATED-RELATED"/>
    <property type="match status" value="1"/>
</dbReference>
<gene>
    <name evidence="9" type="primary">trkA</name>
    <name evidence="9" type="ORF">HKN21_02500</name>
</gene>
<evidence type="ECO:0000313" key="9">
    <source>
        <dbReference type="EMBL" id="NNF05609.1"/>
    </source>
</evidence>
<evidence type="ECO:0000256" key="6">
    <source>
        <dbReference type="ARBA" id="ARBA00023065"/>
    </source>
</evidence>